<feature type="transmembrane region" description="Helical" evidence="7">
    <location>
        <begin position="392"/>
        <end position="409"/>
    </location>
</feature>
<comment type="subcellular location">
    <subcellularLocation>
        <location evidence="1">Membrane</location>
        <topology evidence="1">Multi-pass membrane protein</topology>
    </subcellularLocation>
</comment>
<name>A0ABD1EDA0_HYPHA</name>
<dbReference type="GO" id="GO:0016020">
    <property type="term" value="C:membrane"/>
    <property type="evidence" value="ECO:0007669"/>
    <property type="project" value="UniProtKB-SubCell"/>
</dbReference>
<feature type="transmembrane region" description="Helical" evidence="7">
    <location>
        <begin position="446"/>
        <end position="471"/>
    </location>
</feature>
<evidence type="ECO:0000256" key="2">
    <source>
        <dbReference type="ARBA" id="ARBA00022692"/>
    </source>
</evidence>
<keyword evidence="10" id="KW-1185">Reference proteome</keyword>
<evidence type="ECO:0000256" key="3">
    <source>
        <dbReference type="ARBA" id="ARBA00022989"/>
    </source>
</evidence>
<dbReference type="Gene3D" id="1.20.1640.10">
    <property type="entry name" value="Multidrug efflux transporter AcrB transmembrane domain"/>
    <property type="match status" value="2"/>
</dbReference>
<keyword evidence="4 7" id="KW-0472">Membrane</keyword>
<dbReference type="PANTHER" id="PTHR45951">
    <property type="entry name" value="PROTEIN DISPATCHED-RELATED"/>
    <property type="match status" value="1"/>
</dbReference>
<feature type="transmembrane region" description="Helical" evidence="7">
    <location>
        <begin position="875"/>
        <end position="893"/>
    </location>
</feature>
<dbReference type="EMBL" id="JBDJPC010000008">
    <property type="protein sequence ID" value="KAL1492621.1"/>
    <property type="molecule type" value="Genomic_DNA"/>
</dbReference>
<feature type="transmembrane region" description="Helical" evidence="7">
    <location>
        <begin position="414"/>
        <end position="434"/>
    </location>
</feature>
<dbReference type="InterPro" id="IPR000731">
    <property type="entry name" value="SSD"/>
</dbReference>
<keyword evidence="5" id="KW-0325">Glycoprotein</keyword>
<feature type="transmembrane region" description="Helical" evidence="7">
    <location>
        <begin position="492"/>
        <end position="512"/>
    </location>
</feature>
<proteinExistence type="inferred from homology"/>
<dbReference type="Proteomes" id="UP001566132">
    <property type="component" value="Unassembled WGS sequence"/>
</dbReference>
<feature type="transmembrane region" description="Helical" evidence="7">
    <location>
        <begin position="997"/>
        <end position="1024"/>
    </location>
</feature>
<protein>
    <recommendedName>
        <fullName evidence="8">SSD domain-containing protein</fullName>
    </recommendedName>
</protein>
<evidence type="ECO:0000313" key="9">
    <source>
        <dbReference type="EMBL" id="KAL1492621.1"/>
    </source>
</evidence>
<comment type="caution">
    <text evidence="9">The sequence shown here is derived from an EMBL/GenBank/DDBJ whole genome shotgun (WGS) entry which is preliminary data.</text>
</comment>
<feature type="transmembrane region" description="Helical" evidence="7">
    <location>
        <begin position="21"/>
        <end position="46"/>
    </location>
</feature>
<evidence type="ECO:0000256" key="6">
    <source>
        <dbReference type="ARBA" id="ARBA00038046"/>
    </source>
</evidence>
<dbReference type="SUPFAM" id="SSF82866">
    <property type="entry name" value="Multidrug efflux transporter AcrB transmembrane domain"/>
    <property type="match status" value="2"/>
</dbReference>
<reference evidence="9 10" key="1">
    <citation type="submission" date="2024-05" db="EMBL/GenBank/DDBJ databases">
        <title>Genetic variation in Jamaican populations of the coffee berry borer (Hypothenemus hampei).</title>
        <authorList>
            <person name="Errbii M."/>
            <person name="Myrie A."/>
        </authorList>
    </citation>
    <scope>NUCLEOTIDE SEQUENCE [LARGE SCALE GENOMIC DNA]</scope>
    <source>
        <strain evidence="9">JA-Hopewell-2020-01-JO</strain>
        <tissue evidence="9">Whole body</tissue>
    </source>
</reference>
<comment type="similarity">
    <text evidence="6">Belongs to the dispatched family.</text>
</comment>
<keyword evidence="2 7" id="KW-0812">Transmembrane</keyword>
<feature type="domain" description="SSD" evidence="8">
    <location>
        <begin position="443"/>
        <end position="547"/>
    </location>
</feature>
<evidence type="ECO:0000256" key="5">
    <source>
        <dbReference type="ARBA" id="ARBA00023180"/>
    </source>
</evidence>
<feature type="transmembrane region" description="Helical" evidence="7">
    <location>
        <begin position="524"/>
        <end position="548"/>
    </location>
</feature>
<gene>
    <name evidence="9" type="ORF">ABEB36_010857</name>
</gene>
<sequence length="1117" mass="127872">MENVPEPKRKMNYKRCYINALINHPYIILLFIGVFSSICLIIPFIVKNVNIPNFQDPQLGFSTRNTIISNRLTTWQNLQNDVRPSGSLTKNPKEFLISKHLINVTMPSYDPIIKRKGMRRKDSKNGTRYRHQNYVEDVKNETTVYGKVITNEKKLKERPGDLNKWQALQNMSDYNGGSKKITYEKYFCGDPDENYVHLVISSTKKENLFTYKYLKSLCKLELFLMSFKSVSGICISNSQIEGQCCKPWSLPNYIAALFDRHTCLTITESDVNETRTLLAKCSMYFYENKLSMGGLRSRDSKVPLECIKHNAVFNILNYLTSTTFSHPQDFLNETVQDLDETVLFLPVATSLASLPLYFEVESLNDEFENLSIVAMNFGIKSILFDEYLLRDSWLMGLGALFVFICVWIYTTSIFLTAMTIISILFVVIVTYFIYEVVYEISFFPFMNVLTVVICIGIGADNIFILCKFWHINKLDQSHNNNLKKIISKTMRHAFKSMFVTTLTTAVAFWGSIVSTVTAISCFSLFSGTAIIILFLLTVTWAPACLVIWEQTCLSKWSCPFSSARSQIYFYQPGCSFLKKSQKWLNSTLLGRKDLVLKAILHLRYFWIVFFTSLTLASAYVAFVNPGLTLPDTLDFQLFRSYHPFEKYDFLYKNKFWFQRKKYELNEYKMPLRFVWGVHPVDNGDHLNPVNLGTLVFDPTFDMVDQAAQLWLNEFCTNIQYQPFSSSSLGLSLTSCFIHTFSNSMNRRCFDEFSKKDKKPCCNASPFPFEKSVFNTCIIEEMAETFNGPVEFTYPKTAGAMFSKEDEPKIKAVVVEFESDITFSLSYKEMHEFYVRVNDWTKSQLETAPLSMRNGFFISDLNFYDLQKELIRGTKISIVVSMVLASIVLILSTLNPLLTFLAIVTITFSIITTIGCLVLLGWTLNITESVAISTAIGLTVDFSLHYCINYRLCPTEFTKNRIDASKYALSCLMGPSFMAALTTAGAGFFMMFSLVLPYFQIGLFLVLVMTISWSYATFFLGSLLISVGPVQNACQYSYTMFFHRINKSRRQENETVVSTSSTAELDSEIFLRRNTPMSLKKRSSFTEPYVQYTPNQGLSDQSPSSNVTIIMGEGKPLV</sequence>
<dbReference type="Pfam" id="PF12349">
    <property type="entry name" value="Sterol-sensing"/>
    <property type="match status" value="1"/>
</dbReference>
<feature type="transmembrane region" description="Helical" evidence="7">
    <location>
        <begin position="929"/>
        <end position="947"/>
    </location>
</feature>
<keyword evidence="3 7" id="KW-1133">Transmembrane helix</keyword>
<evidence type="ECO:0000256" key="7">
    <source>
        <dbReference type="SAM" id="Phobius"/>
    </source>
</evidence>
<dbReference type="InterPro" id="IPR053958">
    <property type="entry name" value="HMGCR/SNAP/NPC1-like_SSD"/>
</dbReference>
<evidence type="ECO:0000313" key="10">
    <source>
        <dbReference type="Proteomes" id="UP001566132"/>
    </source>
</evidence>
<evidence type="ECO:0000256" key="1">
    <source>
        <dbReference type="ARBA" id="ARBA00004141"/>
    </source>
</evidence>
<feature type="transmembrane region" description="Helical" evidence="7">
    <location>
        <begin position="900"/>
        <end position="923"/>
    </location>
</feature>
<evidence type="ECO:0000256" key="4">
    <source>
        <dbReference type="ARBA" id="ARBA00023136"/>
    </source>
</evidence>
<dbReference type="PANTHER" id="PTHR45951:SF3">
    <property type="entry name" value="PROTEIN DISPATCHED"/>
    <property type="match status" value="1"/>
</dbReference>
<dbReference type="AlphaFoldDB" id="A0ABD1EDA0"/>
<evidence type="ECO:0000259" key="8">
    <source>
        <dbReference type="PROSITE" id="PS50156"/>
    </source>
</evidence>
<accession>A0ABD1EDA0</accession>
<dbReference type="PROSITE" id="PS50156">
    <property type="entry name" value="SSD"/>
    <property type="match status" value="1"/>
</dbReference>
<feature type="transmembrane region" description="Helical" evidence="7">
    <location>
        <begin position="604"/>
        <end position="622"/>
    </location>
</feature>
<organism evidence="9 10">
    <name type="scientific">Hypothenemus hampei</name>
    <name type="common">Coffee berry borer</name>
    <dbReference type="NCBI Taxonomy" id="57062"/>
    <lineage>
        <taxon>Eukaryota</taxon>
        <taxon>Metazoa</taxon>
        <taxon>Ecdysozoa</taxon>
        <taxon>Arthropoda</taxon>
        <taxon>Hexapoda</taxon>
        <taxon>Insecta</taxon>
        <taxon>Pterygota</taxon>
        <taxon>Neoptera</taxon>
        <taxon>Endopterygota</taxon>
        <taxon>Coleoptera</taxon>
        <taxon>Polyphaga</taxon>
        <taxon>Cucujiformia</taxon>
        <taxon>Curculionidae</taxon>
        <taxon>Scolytinae</taxon>
        <taxon>Hypothenemus</taxon>
    </lineage>
</organism>
<dbReference type="InterPro" id="IPR052081">
    <property type="entry name" value="Dispatched_Hh_regulator"/>
</dbReference>
<feature type="transmembrane region" description="Helical" evidence="7">
    <location>
        <begin position="968"/>
        <end position="991"/>
    </location>
</feature>